<sequence>MQCIICKNEKSVDDICMYSINYMTKGRVQKRYYCKKCSVKKYGDNWRQIKGYDEHYEVSESGYVSVYRQDKYFDITHIKNASTRYVYLYKNGKKIKKNIYSLINKFFRDN</sequence>
<gene>
    <name evidence="1" type="ORF">J2R98_000161</name>
</gene>
<proteinExistence type="predicted"/>
<accession>A0ABU0DPI0</accession>
<keyword evidence="2" id="KW-1185">Reference proteome</keyword>
<evidence type="ECO:0000313" key="2">
    <source>
        <dbReference type="Proteomes" id="UP001236723"/>
    </source>
</evidence>
<evidence type="ECO:0000313" key="1">
    <source>
        <dbReference type="EMBL" id="MDQ0350358.1"/>
    </source>
</evidence>
<protein>
    <submittedName>
        <fullName evidence="1">Uncharacterized protein</fullName>
    </submittedName>
</protein>
<dbReference type="Proteomes" id="UP001236723">
    <property type="component" value="Unassembled WGS sequence"/>
</dbReference>
<dbReference type="EMBL" id="JAUSUP010000001">
    <property type="protein sequence ID" value="MDQ0350358.1"/>
    <property type="molecule type" value="Genomic_DNA"/>
</dbReference>
<dbReference type="RefSeq" id="WP_307065134.1">
    <property type="nucleotide sequence ID" value="NZ_JAUSUP010000001.1"/>
</dbReference>
<dbReference type="Gene3D" id="3.90.75.20">
    <property type="match status" value="1"/>
</dbReference>
<comment type="caution">
    <text evidence="1">The sequence shown here is derived from an EMBL/GenBank/DDBJ whole genome shotgun (WGS) entry which is preliminary data.</text>
</comment>
<name>A0ABU0DPI0_9BACI</name>
<reference evidence="1 2" key="1">
    <citation type="submission" date="2023-07" db="EMBL/GenBank/DDBJ databases">
        <title>Genomic Encyclopedia of Type Strains, Phase IV (KMG-IV): sequencing the most valuable type-strain genomes for metagenomic binning, comparative biology and taxonomic classification.</title>
        <authorList>
            <person name="Goeker M."/>
        </authorList>
    </citation>
    <scope>NUCLEOTIDE SEQUENCE [LARGE SCALE GENOMIC DNA]</scope>
    <source>
        <strain evidence="1 2">DSM 15448</strain>
    </source>
</reference>
<organism evidence="1 2">
    <name type="scientific">Alkalibacillus filiformis</name>
    <dbReference type="NCBI Taxonomy" id="200990"/>
    <lineage>
        <taxon>Bacteria</taxon>
        <taxon>Bacillati</taxon>
        <taxon>Bacillota</taxon>
        <taxon>Bacilli</taxon>
        <taxon>Bacillales</taxon>
        <taxon>Bacillaceae</taxon>
        <taxon>Alkalibacillus</taxon>
    </lineage>
</organism>